<gene>
    <name evidence="7" type="primary">LOC101848714</name>
</gene>
<evidence type="ECO:0000313" key="7">
    <source>
        <dbReference type="RefSeq" id="XP_005112389.2"/>
    </source>
</evidence>
<dbReference type="Proteomes" id="UP000694888">
    <property type="component" value="Unplaced"/>
</dbReference>
<dbReference type="Gene3D" id="3.40.50.150">
    <property type="entry name" value="Vaccinia Virus protein VP39"/>
    <property type="match status" value="1"/>
</dbReference>
<dbReference type="PANTHER" id="PTHR12303">
    <property type="entry name" value="CARNOSINE N-METHYLTRANSFERASE"/>
    <property type="match status" value="1"/>
</dbReference>
<dbReference type="PANTHER" id="PTHR12303:SF6">
    <property type="entry name" value="CARNOSINE N-METHYLTRANSFERASE"/>
    <property type="match status" value="1"/>
</dbReference>
<keyword evidence="6" id="KW-1185">Reference proteome</keyword>
<dbReference type="EC" id="2.1.1.22" evidence="2"/>
<dbReference type="RefSeq" id="XP_005112389.2">
    <property type="nucleotide sequence ID" value="XM_005112332.3"/>
</dbReference>
<comment type="similarity">
    <text evidence="1">Belongs to the carnosine N-methyltransferase family.</text>
</comment>
<evidence type="ECO:0000256" key="1">
    <source>
        <dbReference type="ARBA" id="ARBA00010086"/>
    </source>
</evidence>
<evidence type="ECO:0000256" key="4">
    <source>
        <dbReference type="ARBA" id="ARBA00022679"/>
    </source>
</evidence>
<dbReference type="SMART" id="SM01296">
    <property type="entry name" value="N2227"/>
    <property type="match status" value="1"/>
</dbReference>
<keyword evidence="3" id="KW-0489">Methyltransferase</keyword>
<protein>
    <recommendedName>
        <fullName evidence="2">carnosine N-methyltransferase</fullName>
        <ecNumber evidence="2">2.1.1.22</ecNumber>
    </recommendedName>
</protein>
<evidence type="ECO:0000313" key="6">
    <source>
        <dbReference type="Proteomes" id="UP000694888"/>
    </source>
</evidence>
<reference evidence="7" key="1">
    <citation type="submission" date="2025-08" db="UniProtKB">
        <authorList>
            <consortium name="RefSeq"/>
        </authorList>
    </citation>
    <scope>IDENTIFICATION</scope>
</reference>
<sequence>MADGMDQQTLALQIQEQEEREERQHFARVINSFKYYKLHCLKRLQMSKVSYLQLNDQQKSRIPSYMDNLDTIQTCVIHNYEVIKLMLQDCQYMFLNKDECITDADFERVKKTDCAPPTAEEMNKVKTTLKQIVRDWSEDGRAEREACYQPVMHAVLTRLGSRKPSEVKILVPGAGLGRLVFEFARLGYSCQGNEWSMHMLLASNFILNRCQERQSMVIYPWVNQFTNNLATKDQTRRSMFPDISPLQISSDADFTMVAGDFTKIYTEPNTWNAIVTVFFLDTAHNIIEYLEIIYNILIPGGYLVNLGPLLYHWEGMQKEMSVELSYEELRKVMLDIGFEIEKEEMNVRCSYTQNPLSLMQNFYNCVMFVARKPIPRGAHHDGGS</sequence>
<dbReference type="SUPFAM" id="SSF53335">
    <property type="entry name" value="S-adenosyl-L-methionine-dependent methyltransferases"/>
    <property type="match status" value="1"/>
</dbReference>
<proteinExistence type="inferred from homology"/>
<organism evidence="6 7">
    <name type="scientific">Aplysia californica</name>
    <name type="common">California sea hare</name>
    <dbReference type="NCBI Taxonomy" id="6500"/>
    <lineage>
        <taxon>Eukaryota</taxon>
        <taxon>Metazoa</taxon>
        <taxon>Spiralia</taxon>
        <taxon>Lophotrochozoa</taxon>
        <taxon>Mollusca</taxon>
        <taxon>Gastropoda</taxon>
        <taxon>Heterobranchia</taxon>
        <taxon>Euthyneura</taxon>
        <taxon>Tectipleura</taxon>
        <taxon>Aplysiida</taxon>
        <taxon>Aplysioidea</taxon>
        <taxon>Aplysiidae</taxon>
        <taxon>Aplysia</taxon>
    </lineage>
</organism>
<evidence type="ECO:0000256" key="5">
    <source>
        <dbReference type="ARBA" id="ARBA00022691"/>
    </source>
</evidence>
<dbReference type="Pfam" id="PF07942">
    <property type="entry name" value="CARME"/>
    <property type="match status" value="1"/>
</dbReference>
<keyword evidence="5" id="KW-0949">S-adenosyl-L-methionine</keyword>
<dbReference type="InterPro" id="IPR012901">
    <property type="entry name" value="CARME"/>
</dbReference>
<evidence type="ECO:0000256" key="3">
    <source>
        <dbReference type="ARBA" id="ARBA00022603"/>
    </source>
</evidence>
<keyword evidence="4" id="KW-0808">Transferase</keyword>
<evidence type="ECO:0000256" key="2">
    <source>
        <dbReference type="ARBA" id="ARBA00012003"/>
    </source>
</evidence>
<accession>A0ABM0K9V1</accession>
<dbReference type="GeneID" id="101848714"/>
<dbReference type="InterPro" id="IPR029063">
    <property type="entry name" value="SAM-dependent_MTases_sf"/>
</dbReference>
<name>A0ABM0K9V1_APLCA</name>